<gene>
    <name evidence="3" type="ORF">BFP71_09015</name>
</gene>
<keyword evidence="1" id="KW-0802">TPR repeat</keyword>
<dbReference type="Pfam" id="PF07661">
    <property type="entry name" value="MORN_2"/>
    <property type="match status" value="6"/>
</dbReference>
<dbReference type="STRING" id="1563681.BFP71_09015"/>
<dbReference type="Gene3D" id="2.20.110.10">
    <property type="entry name" value="Histone H3 K4-specific methyltransferase SET7/9 N-terminal domain"/>
    <property type="match status" value="2"/>
</dbReference>
<sequence>MKYSWILPFLILTLTYSNNLLAQDTTAYINSGQVIEQAIKLHDEGKFDEALKYYSIISKSDTNYIRSVSERALTLLAKGDYQEAVNLSREAIEVPSQFKANLINTLGTALDYLGNSEECFKVFEDGLARYPYHRQMIYNYGVSLNRNGQFELAQEAFEKALSIEPFHAGSHLALAELMVLQGHRTKALLSYFTYLAIRPADTETVIKVENLLIDGIKEEGSIESFSPNDFEDLDALIRSKVADQSIFKPSVKLNFRITRHAEVLITRLQPIEGEDFWSTFYLPFFLQLNDSKKLSAFLYTIVSGLNVPEIQDWIKKKEKEISSLSTLAQEVLGTTKLENETDIFGAKGKFKFWYFDDGKLNAIGNSDEETNPIGPWIYFYANGQKSAEGKYNEQAQKVGLWTYYEGNGQISSTEVYDQSGLLNGDYKSYHSNGQLNSIVPYNNNEATGTINIFNDCGLLVEAYEVKNSVVSGPGKYFYSDSTLSIEYSMADSQLEGPFVEYYKGGEISKRANYSGGLLDGEFVTYYENGQVSQQGEYKDNELNGPWIGYFEDGKESFKVEYGMGKLIGQGLYYFDNGELSESINYKDGNLDSTYKTFDKDGLLHYEFEYDSGKVIGFKYLDKANNVLSTGNSLDTLSITGYTPKGILLYKTTYVGGYENGVRTTYHSNGKVSMIVNVVNDLFQGEYKEFDQSGKLTNKSIYVDGVTNGWYENYYSNGNKIVEGYSVNDNAEQIWKNYYPDGTLSDQTYNSQGQDNGYQYSYTPDGQLFSRFKWKMGTLEEVIQYDSLGNELTTQNLPNGSGKLIINNASGKKRSEVSYECGVLTGTPKTFFEDGTINSSGIVKDGKYNGMHNTYYPDGTIYSYGVYKNDLLDSTWILNDVFGNLSVKREYKDGEISGDVFNYHKNGKVESKCTYVEGKKHGSCEFYAPDGALQMIKNYDKEKGIVSYQYEKSDGNLTDPIPIINTESTTIKAYYRNGKISVSQGYKNGLLNGKTIYYFPNGNISEEIDYLDGDSHGFTKEFYSNGQLYIEQEWYYDYLVGKSKIYYENGQLKRVTDYRFDKKHGKDIWFNNSGEIERSINYWNDEIY</sequence>
<dbReference type="PROSITE" id="PS50005">
    <property type="entry name" value="TPR"/>
    <property type="match status" value="1"/>
</dbReference>
<dbReference type="InterPro" id="IPR019734">
    <property type="entry name" value="TPR_rpt"/>
</dbReference>
<dbReference type="Pfam" id="PF13181">
    <property type="entry name" value="TPR_8"/>
    <property type="match status" value="1"/>
</dbReference>
<dbReference type="PANTHER" id="PTHR46820:SF1">
    <property type="entry name" value="HISTONE-LYSINE N-METHYLTRANSFERASE SETD7"/>
    <property type="match status" value="1"/>
</dbReference>
<dbReference type="EMBL" id="MDGQ01000005">
    <property type="protein sequence ID" value="OEJ99700.1"/>
    <property type="molecule type" value="Genomic_DNA"/>
</dbReference>
<protein>
    <submittedName>
        <fullName evidence="3">Uncharacterized protein</fullName>
    </submittedName>
</protein>
<comment type="caution">
    <text evidence="3">The sequence shown here is derived from an EMBL/GenBank/DDBJ whole genome shotgun (WGS) entry which is preliminary data.</text>
</comment>
<accession>A0A1E5SKQ0</accession>
<dbReference type="InterPro" id="IPR011990">
    <property type="entry name" value="TPR-like_helical_dom_sf"/>
</dbReference>
<dbReference type="AlphaFoldDB" id="A0A1E5SKQ0"/>
<dbReference type="Gene3D" id="3.90.930.1">
    <property type="match status" value="4"/>
</dbReference>
<feature type="chain" id="PRO_5009185102" evidence="2">
    <location>
        <begin position="23"/>
        <end position="1087"/>
    </location>
</feature>
<feature type="repeat" description="TPR" evidence="1">
    <location>
        <begin position="134"/>
        <end position="167"/>
    </location>
</feature>
<dbReference type="GO" id="GO:0005694">
    <property type="term" value="C:chromosome"/>
    <property type="evidence" value="ECO:0007669"/>
    <property type="project" value="TreeGrafter"/>
</dbReference>
<evidence type="ECO:0000256" key="1">
    <source>
        <dbReference type="PROSITE-ProRule" id="PRU00339"/>
    </source>
</evidence>
<organism evidence="3 4">
    <name type="scientific">Roseivirga misakiensis</name>
    <dbReference type="NCBI Taxonomy" id="1563681"/>
    <lineage>
        <taxon>Bacteria</taxon>
        <taxon>Pseudomonadati</taxon>
        <taxon>Bacteroidota</taxon>
        <taxon>Cytophagia</taxon>
        <taxon>Cytophagales</taxon>
        <taxon>Roseivirgaceae</taxon>
        <taxon>Roseivirga</taxon>
    </lineage>
</organism>
<dbReference type="RefSeq" id="WP_069835162.1">
    <property type="nucleotide sequence ID" value="NZ_MDGQ01000005.1"/>
</dbReference>
<dbReference type="OrthoDB" id="7342920at2"/>
<dbReference type="SUPFAM" id="SSF82185">
    <property type="entry name" value="Histone H3 K4-specific methyltransferase SET7/9 N-terminal domain"/>
    <property type="match status" value="7"/>
</dbReference>
<dbReference type="SUPFAM" id="SSF48452">
    <property type="entry name" value="TPR-like"/>
    <property type="match status" value="1"/>
</dbReference>
<name>A0A1E5SKQ0_9BACT</name>
<dbReference type="Proteomes" id="UP000095552">
    <property type="component" value="Unassembled WGS sequence"/>
</dbReference>
<dbReference type="GO" id="GO:0070828">
    <property type="term" value="P:heterochromatin organization"/>
    <property type="evidence" value="ECO:0007669"/>
    <property type="project" value="TreeGrafter"/>
</dbReference>
<reference evidence="3 4" key="1">
    <citation type="submission" date="2016-08" db="EMBL/GenBank/DDBJ databases">
        <title>Draft genome of Fabibacter sp. strain SK-8.</title>
        <authorList>
            <person name="Wong S.-K."/>
            <person name="Hamasaki K."/>
            <person name="Yoshizawa S."/>
        </authorList>
    </citation>
    <scope>NUCLEOTIDE SEQUENCE [LARGE SCALE GENOMIC DNA]</scope>
    <source>
        <strain evidence="3 4">SK-8</strain>
    </source>
</reference>
<dbReference type="InterPro" id="IPR011652">
    <property type="entry name" value="MORN_2"/>
</dbReference>
<dbReference type="GO" id="GO:0003682">
    <property type="term" value="F:chromatin binding"/>
    <property type="evidence" value="ECO:0007669"/>
    <property type="project" value="TreeGrafter"/>
</dbReference>
<dbReference type="SMART" id="SM00028">
    <property type="entry name" value="TPR"/>
    <property type="match status" value="4"/>
</dbReference>
<proteinExistence type="predicted"/>
<feature type="signal peptide" evidence="2">
    <location>
        <begin position="1"/>
        <end position="22"/>
    </location>
</feature>
<evidence type="ECO:0000313" key="3">
    <source>
        <dbReference type="EMBL" id="OEJ99700.1"/>
    </source>
</evidence>
<keyword evidence="4" id="KW-1185">Reference proteome</keyword>
<dbReference type="Gene3D" id="1.25.40.10">
    <property type="entry name" value="Tetratricopeptide repeat domain"/>
    <property type="match status" value="1"/>
</dbReference>
<keyword evidence="2" id="KW-0732">Signal</keyword>
<dbReference type="PANTHER" id="PTHR46820">
    <property type="entry name" value="HISTONE-LYSINE N-METHYLTRANSFERASE SETD7"/>
    <property type="match status" value="1"/>
</dbReference>
<evidence type="ECO:0000313" key="4">
    <source>
        <dbReference type="Proteomes" id="UP000095552"/>
    </source>
</evidence>
<evidence type="ECO:0000256" key="2">
    <source>
        <dbReference type="SAM" id="SignalP"/>
    </source>
</evidence>